<proteinExistence type="predicted"/>
<evidence type="ECO:0000313" key="2">
    <source>
        <dbReference type="Proteomes" id="UP001162480"/>
    </source>
</evidence>
<name>A0AA36BIP0_OCTVU</name>
<protein>
    <submittedName>
        <fullName evidence="1">Uncharacterized protein</fullName>
    </submittedName>
</protein>
<gene>
    <name evidence="1" type="ORF">OCTVUL_1B008490</name>
</gene>
<dbReference type="EMBL" id="OX597830">
    <property type="protein sequence ID" value="CAI9735120.1"/>
    <property type="molecule type" value="Genomic_DNA"/>
</dbReference>
<sequence length="104" mass="11690">MKCNNNNRNKRINKNIIHNNCGTIVGKLQKCTSTKPRKSRNSTETFSSTGLFGVVRTRLLTASYIRIELNSNNNEENIDINRNNNNNHSNNNICIVNGVGEEVA</sequence>
<accession>A0AA36BIP0</accession>
<dbReference type="Proteomes" id="UP001162480">
    <property type="component" value="Chromosome 17"/>
</dbReference>
<organism evidence="1 2">
    <name type="scientific">Octopus vulgaris</name>
    <name type="common">Common octopus</name>
    <dbReference type="NCBI Taxonomy" id="6645"/>
    <lineage>
        <taxon>Eukaryota</taxon>
        <taxon>Metazoa</taxon>
        <taxon>Spiralia</taxon>
        <taxon>Lophotrochozoa</taxon>
        <taxon>Mollusca</taxon>
        <taxon>Cephalopoda</taxon>
        <taxon>Coleoidea</taxon>
        <taxon>Octopodiformes</taxon>
        <taxon>Octopoda</taxon>
        <taxon>Incirrata</taxon>
        <taxon>Octopodidae</taxon>
        <taxon>Octopus</taxon>
    </lineage>
</organism>
<evidence type="ECO:0000313" key="1">
    <source>
        <dbReference type="EMBL" id="CAI9735120.1"/>
    </source>
</evidence>
<dbReference type="AlphaFoldDB" id="A0AA36BIP0"/>
<keyword evidence="2" id="KW-1185">Reference proteome</keyword>
<reference evidence="1" key="1">
    <citation type="submission" date="2023-08" db="EMBL/GenBank/DDBJ databases">
        <authorList>
            <person name="Alioto T."/>
            <person name="Alioto T."/>
            <person name="Gomez Garrido J."/>
        </authorList>
    </citation>
    <scope>NUCLEOTIDE SEQUENCE</scope>
</reference>